<reference evidence="3" key="1">
    <citation type="journal article" date="2023" name="G3 (Bethesda)">
        <title>A reference genome for the long-term kleptoplast-retaining sea slug Elysia crispata morphotype clarki.</title>
        <authorList>
            <person name="Eastman K.E."/>
            <person name="Pendleton A.L."/>
            <person name="Shaikh M.A."/>
            <person name="Suttiyut T."/>
            <person name="Ogas R."/>
            <person name="Tomko P."/>
            <person name="Gavelis G."/>
            <person name="Widhalm J.R."/>
            <person name="Wisecaver J.H."/>
        </authorList>
    </citation>
    <scope>NUCLEOTIDE SEQUENCE</scope>
    <source>
        <strain evidence="3">ECLA1</strain>
    </source>
</reference>
<dbReference type="EMBL" id="JAWDGP010003666">
    <property type="protein sequence ID" value="KAK3771911.1"/>
    <property type="molecule type" value="Genomic_DNA"/>
</dbReference>
<dbReference type="Pfam" id="PF25036">
    <property type="entry name" value="VPS13_VAB"/>
    <property type="match status" value="1"/>
</dbReference>
<comment type="similarity">
    <text evidence="1">Belongs to the VPS13 family.</text>
</comment>
<protein>
    <recommendedName>
        <fullName evidence="2">Vacuolar protein sorting-associated protein 13 VPS13 adaptor binding domain-containing protein</fullName>
    </recommendedName>
</protein>
<dbReference type="InterPro" id="IPR026847">
    <property type="entry name" value="VPS13"/>
</dbReference>
<keyword evidence="4" id="KW-1185">Reference proteome</keyword>
<dbReference type="GO" id="GO:0045053">
    <property type="term" value="P:protein retention in Golgi apparatus"/>
    <property type="evidence" value="ECO:0007669"/>
    <property type="project" value="TreeGrafter"/>
</dbReference>
<dbReference type="Proteomes" id="UP001283361">
    <property type="component" value="Unassembled WGS sequence"/>
</dbReference>
<proteinExistence type="inferred from homology"/>
<name>A0AAE0ZN89_9GAST</name>
<organism evidence="3 4">
    <name type="scientific">Elysia crispata</name>
    <name type="common">lettuce slug</name>
    <dbReference type="NCBI Taxonomy" id="231223"/>
    <lineage>
        <taxon>Eukaryota</taxon>
        <taxon>Metazoa</taxon>
        <taxon>Spiralia</taxon>
        <taxon>Lophotrochozoa</taxon>
        <taxon>Mollusca</taxon>
        <taxon>Gastropoda</taxon>
        <taxon>Heterobranchia</taxon>
        <taxon>Euthyneura</taxon>
        <taxon>Panpulmonata</taxon>
        <taxon>Sacoglossa</taxon>
        <taxon>Placobranchoidea</taxon>
        <taxon>Plakobranchidae</taxon>
        <taxon>Elysia</taxon>
    </lineage>
</organism>
<dbReference type="PANTHER" id="PTHR16166:SF93">
    <property type="entry name" value="INTERMEMBRANE LIPID TRANSFER PROTEIN VPS13"/>
    <property type="match status" value="1"/>
</dbReference>
<feature type="domain" description="Vacuolar protein sorting-associated protein 13 VPS13 adaptor binding" evidence="2">
    <location>
        <begin position="17"/>
        <end position="362"/>
    </location>
</feature>
<evidence type="ECO:0000256" key="1">
    <source>
        <dbReference type="ARBA" id="ARBA00006545"/>
    </source>
</evidence>
<evidence type="ECO:0000259" key="2">
    <source>
        <dbReference type="Pfam" id="PF25036"/>
    </source>
</evidence>
<comment type="caution">
    <text evidence="3">The sequence shown here is derived from an EMBL/GenBank/DDBJ whole genome shotgun (WGS) entry which is preliminary data.</text>
</comment>
<dbReference type="AlphaFoldDB" id="A0AAE0ZN89"/>
<gene>
    <name evidence="3" type="ORF">RRG08_053892</name>
</gene>
<dbReference type="GO" id="GO:0006623">
    <property type="term" value="P:protein targeting to vacuole"/>
    <property type="evidence" value="ECO:0007669"/>
    <property type="project" value="TreeGrafter"/>
</dbReference>
<accession>A0AAE0ZN89</accession>
<sequence>MVEGFEQTKTYLHKRARRTLVPLSPIKNGIQYCILLEVDIWHARKTISFSSPLVLENHLNMTINLFCKTEDLKRLKATLHLAGASKFSKLMTVEPEETYCLPLFVAYHCPVYASPADIGYDLTFNALWWKEMLQGRDKVKSFTCLSTEEDKKSFHFKVMCQDGSPLTPAQKIPRALPYYTLSLHPPVILHNLLPYDVHFSLQDTTWTSLKHGHKTPIYTADPNKSSKLNLKLPDYMGSDWTGTLEISHDMHEFRAIAMETEVNYENMNRQLSLGIHIDNSTSLDLHIYSPYWVVNKTGLPLQIRGSLSEAIYEFCSSPNPLLFRFKKHKRKKAKLRVYESRWSQSFSTDTVGSGGVVVCHDKERGKKYMSVILCACICSEKVKKLILHCKLLMIIQIKKTKLYIPVLFAFVCSRTSRVQGPLLSRQRVTRDCNCAELHSWLCQKIWHNLRSSFTRRRAQQYAPSGSDAKKKPSFYLAHQLSFLEPHLAHVPMKGSYRNSLPAVILTRMTRGMWIWRAKVYQVHITLYPDHLFTSS</sequence>
<evidence type="ECO:0000313" key="4">
    <source>
        <dbReference type="Proteomes" id="UP001283361"/>
    </source>
</evidence>
<evidence type="ECO:0000313" key="3">
    <source>
        <dbReference type="EMBL" id="KAK3771911.1"/>
    </source>
</evidence>
<dbReference type="InterPro" id="IPR009543">
    <property type="entry name" value="VPS13_VAB"/>
</dbReference>
<dbReference type="PANTHER" id="PTHR16166">
    <property type="entry name" value="VACUOLAR PROTEIN SORTING-ASSOCIATED PROTEIN VPS13"/>
    <property type="match status" value="1"/>
</dbReference>